<organism evidence="3 4">
    <name type="scientific">Molorchus minor</name>
    <dbReference type="NCBI Taxonomy" id="1323400"/>
    <lineage>
        <taxon>Eukaryota</taxon>
        <taxon>Metazoa</taxon>
        <taxon>Ecdysozoa</taxon>
        <taxon>Arthropoda</taxon>
        <taxon>Hexapoda</taxon>
        <taxon>Insecta</taxon>
        <taxon>Pterygota</taxon>
        <taxon>Neoptera</taxon>
        <taxon>Endopterygota</taxon>
        <taxon>Coleoptera</taxon>
        <taxon>Polyphaga</taxon>
        <taxon>Cucujiformia</taxon>
        <taxon>Chrysomeloidea</taxon>
        <taxon>Cerambycidae</taxon>
        <taxon>Lamiinae</taxon>
        <taxon>Monochamini</taxon>
        <taxon>Molorchus</taxon>
    </lineage>
</organism>
<name>A0ABQ9JHQ0_9CUCU</name>
<feature type="region of interest" description="Disordered" evidence="1">
    <location>
        <begin position="1217"/>
        <end position="1325"/>
    </location>
</feature>
<gene>
    <name evidence="3" type="ORF">NQ317_009679</name>
</gene>
<feature type="compositionally biased region" description="Acidic residues" evidence="1">
    <location>
        <begin position="1277"/>
        <end position="1288"/>
    </location>
</feature>
<keyword evidence="2" id="KW-0812">Transmembrane</keyword>
<sequence>MDNYVDNFKVEYVATNKEWKVTVTQNLDESILNARLDLVMMLTATDKTTNETGQCALIITLPIVNNKEAPKFSRIYYSGEYESGDNVSVSLENAIEIVNKEDLTKVEIGFDDSYKDNFEIYYQAGSSSWKLAVKSPLAEQILNTENEIILTLTATETNNTSIGEAVLILELPLGESKLPPRFNLPHYSAEYVIEDSKAIILLSDTITIINKKDLATITVTLDTYDTNFDIKYDPYNETWTLSVIDILSEDILKSTSELVLTLIATENDNENTGQSTLILTLPASQDNSTSEVISFSQVHYSANYSVVGNTGAIQMSDVISVKREESISDVSVTFENESYSSYFEIIQDSDNYAVSVVTELPQTVLNDFVSLPLSLVATAGDNHAYATLVIDLPVAANISAVEFSQPLYEGTYTVVDGTASFEVSDTIQVETDEEDVNIEYSVSSSTGYEEYFELSYAAKVLTVTKQNDLPEEVLRSTSVIPLILTVGISGTTYTSSAVLNVKVDFSDDEPSSLIEFSSVLFSGKYEADNGFGFLTVDEPVTVNTNEADSNVEVTISNEYHDYFTATYSNKIVSVLLSKPLSTGILNSSTFIPISLEASIIDTSYKSSAVLNIRIVYDSEDDPGTIEFSTVLYTADYSVDDGKGHLTVNQNIALITDASDDQIETSIADGSEFKNYFQTSYSSKSITVELTKEIPEDILTNTSIIPLTLTAEITGTTHRTSAVLNIDVHVSDELEDTSIIFSNVLYDGKYQVSDGIGVLTVSDQISVVTNASDDIIKVIVSNEYDGYFTASYSNKIVTITLVRQLSTELLNSSTFIPITLQASVTGSEHQASAVLNIKIKYDSNDDDTDNYIEFSSILYNSVYLVSNGKGNSEYSDYFTILYSSNIVTVAVTQNLSPVILEENTFIALTLNVGIKDTTQESSAVLNIKLPDDEDDTYISFSSVLYNGTYTVTDGTGVLTIKNQVEVLTNVNNDNVKVEITNEYSDYFRVTYLDKIVTISLIQQLPTTVLNSSSVIPILLQVSIVGGSYLDSSVLNIDIRYDSDNDPGTIEFAAVLYTAEYAIEDEKGTLKLNEDIKVITDSSDDKIEASLSDDAGYISYFSISYSNHIVSIKIREDLPQKALADNSFIVLTITVGIKGTTHRSSAVLNIKIDDDDTDNKSCEVLSMKTAYIAVICVLSILLLALITAAIAFYYLRLRSKNYANLEEEDGRVRFNKNTLQRSSSDIKPPSTLDERRPTGFIFNPINDDLDGTDSINDTEKSRRKSVAFDDNVEKLQIEPTEDNVSDDDNNNVDNSENFDDKSDNISDKSDNEVDNSDHKIDPEVTNV</sequence>
<keyword evidence="2" id="KW-0472">Membrane</keyword>
<dbReference type="EMBL" id="JAPWTJ010000549">
    <property type="protein sequence ID" value="KAJ8977426.1"/>
    <property type="molecule type" value="Genomic_DNA"/>
</dbReference>
<comment type="caution">
    <text evidence="3">The sequence shown here is derived from an EMBL/GenBank/DDBJ whole genome shotgun (WGS) entry which is preliminary data.</text>
</comment>
<dbReference type="Proteomes" id="UP001162164">
    <property type="component" value="Unassembled WGS sequence"/>
</dbReference>
<evidence type="ECO:0000313" key="4">
    <source>
        <dbReference type="Proteomes" id="UP001162164"/>
    </source>
</evidence>
<accession>A0ABQ9JHQ0</accession>
<reference evidence="3" key="1">
    <citation type="journal article" date="2023" name="Insect Mol. Biol.">
        <title>Genome sequencing provides insights into the evolution of gene families encoding plant cell wall-degrading enzymes in longhorned beetles.</title>
        <authorList>
            <person name="Shin N.R."/>
            <person name="Okamura Y."/>
            <person name="Kirsch R."/>
            <person name="Pauchet Y."/>
        </authorList>
    </citation>
    <scope>NUCLEOTIDE SEQUENCE</scope>
    <source>
        <strain evidence="3">MMC_N1</strain>
    </source>
</reference>
<keyword evidence="2" id="KW-1133">Transmembrane helix</keyword>
<evidence type="ECO:0008006" key="5">
    <source>
        <dbReference type="Google" id="ProtNLM"/>
    </source>
</evidence>
<evidence type="ECO:0000313" key="3">
    <source>
        <dbReference type="EMBL" id="KAJ8977426.1"/>
    </source>
</evidence>
<evidence type="ECO:0000256" key="1">
    <source>
        <dbReference type="SAM" id="MobiDB-lite"/>
    </source>
</evidence>
<feature type="compositionally biased region" description="Basic and acidic residues" evidence="1">
    <location>
        <begin position="1296"/>
        <end position="1325"/>
    </location>
</feature>
<protein>
    <recommendedName>
        <fullName evidence="5">Cadherin domain-containing protein</fullName>
    </recommendedName>
</protein>
<feature type="transmembrane region" description="Helical" evidence="2">
    <location>
        <begin position="1168"/>
        <end position="1193"/>
    </location>
</feature>
<proteinExistence type="predicted"/>
<keyword evidence="4" id="KW-1185">Reference proteome</keyword>
<evidence type="ECO:0000256" key="2">
    <source>
        <dbReference type="SAM" id="Phobius"/>
    </source>
</evidence>